<keyword evidence="6" id="KW-1185">Reference proteome</keyword>
<dbReference type="PROSITE" id="PS00678">
    <property type="entry name" value="WD_REPEATS_1"/>
    <property type="match status" value="1"/>
</dbReference>
<accession>A0A1I8GW15</accession>
<dbReference type="PANTHER" id="PTHR19853:SF0">
    <property type="entry name" value="WD REPEAT-CONTAINING PROTEIN 3"/>
    <property type="match status" value="1"/>
</dbReference>
<dbReference type="Proteomes" id="UP000095280">
    <property type="component" value="Unplaced"/>
</dbReference>
<dbReference type="STRING" id="282301.A0A1I8GW15"/>
<dbReference type="InterPro" id="IPR020472">
    <property type="entry name" value="WD40_PAC1"/>
</dbReference>
<proteinExistence type="inferred from homology"/>
<dbReference type="Pfam" id="PF04003">
    <property type="entry name" value="Utp12"/>
    <property type="match status" value="1"/>
</dbReference>
<dbReference type="InterPro" id="IPR001680">
    <property type="entry name" value="WD40_rpt"/>
</dbReference>
<sequence>MPVTHEYPRYTADSRFGLTASPRCNILAVSDPVTRHRPLVLAGAAEDAIAWNPVTGQAARKFREEDDDDFADEEAARPRLRAGAVVARLAWHAGASVLAVGYSDGWIRLYNLWTGELLVKFCGHKNAVSSMAFNADGSLLAAGGMDSDVTVLRIEGESGFRLQGHSNAVTKVEFLEQWSNCLLSASKDGLMKFWNLDIRVCFKTLTGHPGEIWDFALIGDARDLLVTGSCDNQLRLWRLSVQDDRAPEAKRAQTDAAKEAEQLALLQPADLEDALAAEFLGSVAKATKGRTHSLAATADGRLLCVASGTRGLEWFACPSSAEQRTRLKQRQRKAARKAGADRPSRLAAEDLLKPAGMLTGFPAKLRWPALGPVRLAEQPASGAIDEAAVDAAQGSHRQVEALRFECFVSLANNSILSYRLSYSDGAVTVDSLGSKISHGHEGPVRWATVSSDGLAVMTLSAGQLKLWRFSSLACLLTIACPSSSGGEDQSGSGGGQMTRCVFLPGDRYAAVGTADGRLLLCDLSDGRVAEQLQAHSGPVTCLRQLSDSSGLISGSSGERQAMQWRYEISRAAAQGGLSSRLGLLLARSIALDDCLASVCSTPDARLLCCGLLDNSIRVLFTDSVRQFLHLHGHSQPASALAASSDSSLLASGSGDRTIRLWGLQFGDCQKILRGHDLAIADLAFVPMPQGFEGADSSSSSRLLVSCGADKCLRLWDAGKFRRVAALHGHQSAVACVAVAPTGDYFASVDQDGSVRTWQRTDEPLVLEEQRELEKDAQFEEEMAEQQAEATDSAASGLVSRLSLQSVRGAEALLAALERWETDTDRETKPSSAGVSGGSNKPLESLGSWLGRQPLHELEQAISALPAVHAKRLLAALDSLAAGGLQPERVCRCACLLLSFHFPCLAVSAGDTAAKFQSRLTACGNGLTDLLGFNLAALRILQSMAAEQQPDAPAAEAADGSGVGRAKSKRQKKRQKQIFDLRTV</sequence>
<evidence type="ECO:0000256" key="2">
    <source>
        <dbReference type="ARBA" id="ARBA00022574"/>
    </source>
</evidence>
<protein>
    <submittedName>
        <fullName evidence="7">ANAPC4_WD40 domain-containing protein</fullName>
    </submittedName>
</protein>
<organism evidence="6 7">
    <name type="scientific">Macrostomum lignano</name>
    <dbReference type="NCBI Taxonomy" id="282301"/>
    <lineage>
        <taxon>Eukaryota</taxon>
        <taxon>Metazoa</taxon>
        <taxon>Spiralia</taxon>
        <taxon>Lophotrochozoa</taxon>
        <taxon>Platyhelminthes</taxon>
        <taxon>Rhabditophora</taxon>
        <taxon>Macrostomorpha</taxon>
        <taxon>Macrostomida</taxon>
        <taxon>Macrostomidae</taxon>
        <taxon>Macrostomum</taxon>
    </lineage>
</organism>
<keyword evidence="2" id="KW-0853">WD repeat</keyword>
<dbReference type="PANTHER" id="PTHR19853">
    <property type="entry name" value="WD REPEAT CONTAINING PROTEIN 3 WDR3"/>
    <property type="match status" value="1"/>
</dbReference>
<reference evidence="7" key="1">
    <citation type="submission" date="2016-11" db="UniProtKB">
        <authorList>
            <consortium name="WormBaseParasite"/>
        </authorList>
    </citation>
    <scope>IDENTIFICATION</scope>
</reference>
<dbReference type="InterPro" id="IPR019775">
    <property type="entry name" value="WD40_repeat_CS"/>
</dbReference>
<dbReference type="Pfam" id="PF25172">
    <property type="entry name" value="Beta-prop_WDR3_2nd"/>
    <property type="match status" value="1"/>
</dbReference>
<dbReference type="InterPro" id="IPR051570">
    <property type="entry name" value="TBC1_cilium_biogenesis"/>
</dbReference>
<dbReference type="InterPro" id="IPR036322">
    <property type="entry name" value="WD40_repeat_dom_sf"/>
</dbReference>
<dbReference type="GO" id="GO:0034388">
    <property type="term" value="C:Pwp2p-containing subcomplex of 90S preribosome"/>
    <property type="evidence" value="ECO:0007669"/>
    <property type="project" value="TreeGrafter"/>
</dbReference>
<keyword evidence="3" id="KW-0677">Repeat</keyword>
<evidence type="ECO:0000313" key="7">
    <source>
        <dbReference type="WBParaSite" id="maker-uti_cns_0003393-snap-gene-0.5-mRNA-1"/>
    </source>
</evidence>
<comment type="subcellular location">
    <subcellularLocation>
        <location evidence="1">Nucleus</location>
        <location evidence="1">Nucleolus</location>
    </subcellularLocation>
</comment>
<keyword evidence="4" id="KW-0539">Nucleus</keyword>
<dbReference type="WBParaSite" id="maker-uti_cns_0003393-snap-gene-0.5-mRNA-1">
    <property type="protein sequence ID" value="maker-uti_cns_0003393-snap-gene-0.5-mRNA-1"/>
    <property type="gene ID" value="maker-uti_cns_0003393-snap-gene-0.5"/>
</dbReference>
<evidence type="ECO:0000256" key="1">
    <source>
        <dbReference type="ARBA" id="ARBA00004604"/>
    </source>
</evidence>
<dbReference type="AlphaFoldDB" id="A0A1I8GW15"/>
<name>A0A1I8GW15_9PLAT</name>
<dbReference type="SUPFAM" id="SSF50978">
    <property type="entry name" value="WD40 repeat-like"/>
    <property type="match status" value="1"/>
</dbReference>
<comment type="similarity">
    <text evidence="5">Belongs to the WD repeat WDR3/UTP12 family.</text>
</comment>
<evidence type="ECO:0000313" key="6">
    <source>
        <dbReference type="Proteomes" id="UP000095280"/>
    </source>
</evidence>
<dbReference type="PRINTS" id="PR00320">
    <property type="entry name" value="GPROTEINBRPT"/>
</dbReference>
<dbReference type="Gene3D" id="2.130.10.10">
    <property type="entry name" value="YVTN repeat-like/Quinoprotein amine dehydrogenase"/>
    <property type="match status" value="4"/>
</dbReference>
<dbReference type="GO" id="GO:0030490">
    <property type="term" value="P:maturation of SSU-rRNA"/>
    <property type="evidence" value="ECO:0007669"/>
    <property type="project" value="TreeGrafter"/>
</dbReference>
<dbReference type="InterPro" id="IPR007148">
    <property type="entry name" value="SSU_processome_Utp12"/>
</dbReference>
<dbReference type="SUPFAM" id="SSF50998">
    <property type="entry name" value="Quinoprotein alcohol dehydrogenase-like"/>
    <property type="match status" value="1"/>
</dbReference>
<dbReference type="PROSITE" id="PS50294">
    <property type="entry name" value="WD_REPEATS_REGION"/>
    <property type="match status" value="5"/>
</dbReference>
<evidence type="ECO:0000256" key="5">
    <source>
        <dbReference type="ARBA" id="ARBA00038229"/>
    </source>
</evidence>
<evidence type="ECO:0000256" key="4">
    <source>
        <dbReference type="ARBA" id="ARBA00023242"/>
    </source>
</evidence>
<dbReference type="InterPro" id="IPR015943">
    <property type="entry name" value="WD40/YVTN_repeat-like_dom_sf"/>
</dbReference>
<dbReference type="OrthoDB" id="407922at2759"/>
<dbReference type="Pfam" id="PF25173">
    <property type="entry name" value="Beta-prop_WDR3_1st"/>
    <property type="match status" value="1"/>
</dbReference>
<dbReference type="PROSITE" id="PS50082">
    <property type="entry name" value="WD_REPEATS_2"/>
    <property type="match status" value="5"/>
</dbReference>
<evidence type="ECO:0000256" key="3">
    <source>
        <dbReference type="ARBA" id="ARBA00022737"/>
    </source>
</evidence>
<dbReference type="GO" id="GO:0032040">
    <property type="term" value="C:small-subunit processome"/>
    <property type="evidence" value="ECO:0007669"/>
    <property type="project" value="TreeGrafter"/>
</dbReference>
<dbReference type="SMART" id="SM00320">
    <property type="entry name" value="WD40"/>
    <property type="match status" value="11"/>
</dbReference>
<dbReference type="InterPro" id="IPR011047">
    <property type="entry name" value="Quinoprotein_ADH-like_sf"/>
</dbReference>
<dbReference type="GO" id="GO:0030515">
    <property type="term" value="F:snoRNA binding"/>
    <property type="evidence" value="ECO:0007669"/>
    <property type="project" value="TreeGrafter"/>
</dbReference>